<dbReference type="STRING" id="768671.ThimaDRAFT_1140"/>
<dbReference type="PANTHER" id="PTHR36173:SF2">
    <property type="entry name" value="RIBONUCLEASE VAPC16"/>
    <property type="match status" value="1"/>
</dbReference>
<accession>F9U7R4</accession>
<dbReference type="EMBL" id="AFWV01000003">
    <property type="protein sequence ID" value="EGV19694.1"/>
    <property type="molecule type" value="Genomic_DNA"/>
</dbReference>
<proteinExistence type="predicted"/>
<dbReference type="InterPro" id="IPR002716">
    <property type="entry name" value="PIN_dom"/>
</dbReference>
<dbReference type="InterPro" id="IPR029060">
    <property type="entry name" value="PIN-like_dom_sf"/>
</dbReference>
<dbReference type="RefSeq" id="WP_007192017.1">
    <property type="nucleotide sequence ID" value="NZ_AFWV01000003.1"/>
</dbReference>
<name>F9U7R4_9GAMM</name>
<organism evidence="2 3">
    <name type="scientific">Thiocapsa marina 5811</name>
    <dbReference type="NCBI Taxonomy" id="768671"/>
    <lineage>
        <taxon>Bacteria</taxon>
        <taxon>Pseudomonadati</taxon>
        <taxon>Pseudomonadota</taxon>
        <taxon>Gammaproteobacteria</taxon>
        <taxon>Chromatiales</taxon>
        <taxon>Chromatiaceae</taxon>
        <taxon>Thiocapsa</taxon>
    </lineage>
</organism>
<protein>
    <submittedName>
        <fullName evidence="2">PilT protein domain protein</fullName>
    </submittedName>
</protein>
<gene>
    <name evidence="2" type="ORF">ThimaDRAFT_1140</name>
</gene>
<evidence type="ECO:0000259" key="1">
    <source>
        <dbReference type="Pfam" id="PF01850"/>
    </source>
</evidence>
<keyword evidence="3" id="KW-1185">Reference proteome</keyword>
<dbReference type="SUPFAM" id="SSF88723">
    <property type="entry name" value="PIN domain-like"/>
    <property type="match status" value="1"/>
</dbReference>
<dbReference type="AlphaFoldDB" id="F9U7R4"/>
<dbReference type="InterPro" id="IPR052919">
    <property type="entry name" value="TA_system_RNase"/>
</dbReference>
<evidence type="ECO:0000313" key="3">
    <source>
        <dbReference type="Proteomes" id="UP000005459"/>
    </source>
</evidence>
<dbReference type="CDD" id="cd09872">
    <property type="entry name" value="PIN_Sll0205-like"/>
    <property type="match status" value="1"/>
</dbReference>
<reference evidence="2 3" key="1">
    <citation type="submission" date="2011-06" db="EMBL/GenBank/DDBJ databases">
        <title>The draft genome of Thiocapsa marina 5811.</title>
        <authorList>
            <consortium name="US DOE Joint Genome Institute (JGI-PGF)"/>
            <person name="Lucas S."/>
            <person name="Han J."/>
            <person name="Cheng J.-F."/>
            <person name="Goodwin L."/>
            <person name="Pitluck S."/>
            <person name="Peters L."/>
            <person name="Land M.L."/>
            <person name="Hauser L."/>
            <person name="Vogl K."/>
            <person name="Liu Z."/>
            <person name="Imhoff J."/>
            <person name="Thiel V."/>
            <person name="Frigaard N.-U."/>
            <person name="Bryant D."/>
            <person name="Woyke T.J."/>
        </authorList>
    </citation>
    <scope>NUCLEOTIDE SEQUENCE [LARGE SCALE GENOMIC DNA]</scope>
    <source>
        <strain evidence="2 3">5811</strain>
    </source>
</reference>
<dbReference type="OrthoDB" id="9798990at2"/>
<dbReference type="PATRIC" id="fig|768671.3.peg.1219"/>
<dbReference type="InterPro" id="IPR041705">
    <property type="entry name" value="PIN_Sll0205"/>
</dbReference>
<sequence>MKLLLDTHLLLWAAGWPERLPDIARAMLDNDEHTPMFSPASLWEVAIKRGLGRPDFRVDPGLLRRGLVDNGWLELPIDGRHAVAVAGLEPIHKDPFDRILVAQALVEGILLLTSDPVVGRYTGPIRVV</sequence>
<dbReference type="PANTHER" id="PTHR36173">
    <property type="entry name" value="RIBONUCLEASE VAPC16-RELATED"/>
    <property type="match status" value="1"/>
</dbReference>
<dbReference type="eggNOG" id="COG3744">
    <property type="taxonomic scope" value="Bacteria"/>
</dbReference>
<dbReference type="Pfam" id="PF01850">
    <property type="entry name" value="PIN"/>
    <property type="match status" value="1"/>
</dbReference>
<feature type="domain" description="PIN" evidence="1">
    <location>
        <begin position="4"/>
        <end position="117"/>
    </location>
</feature>
<evidence type="ECO:0000313" key="2">
    <source>
        <dbReference type="EMBL" id="EGV19694.1"/>
    </source>
</evidence>
<dbReference type="Proteomes" id="UP000005459">
    <property type="component" value="Unassembled WGS sequence"/>
</dbReference>